<evidence type="ECO:0000256" key="1">
    <source>
        <dbReference type="ARBA" id="ARBA00004370"/>
    </source>
</evidence>
<dbReference type="RefSeq" id="WP_086786002.1">
    <property type="nucleotide sequence ID" value="NZ_JAGIOO010000001.1"/>
</dbReference>
<protein>
    <submittedName>
        <fullName evidence="3">Mce-associated membrane protein</fullName>
    </submittedName>
</protein>
<dbReference type="PANTHER" id="PTHR37042">
    <property type="entry name" value="OUTER MEMBRANE PROTEIN RV1973"/>
    <property type="match status" value="1"/>
</dbReference>
<name>A0ABS5AIC5_9PSEU</name>
<keyword evidence="2" id="KW-0472">Membrane</keyword>
<evidence type="ECO:0000313" key="4">
    <source>
        <dbReference type="Proteomes" id="UP001519363"/>
    </source>
</evidence>
<gene>
    <name evidence="3" type="ORF">JOF53_004993</name>
</gene>
<sequence length="174" mass="18648">MTDTPARPLTLGAVALVVLAAVFAGWYGISWASASSDDGLAFARERDEVVLVGQQHVVNLLHQDYRRYDEIFEQLRAGSITAPLTDALSADREATKKYLNDGKLVTTAKMRESALTELDVRAGKAKMLAIVELTATAGDKPPTVSTGRVAVELTRTPDGWKLSGLDAVRPAPAV</sequence>
<dbReference type="Proteomes" id="UP001519363">
    <property type="component" value="Unassembled WGS sequence"/>
</dbReference>
<dbReference type="EMBL" id="JAGIOO010000001">
    <property type="protein sequence ID" value="MBP2476121.1"/>
    <property type="molecule type" value="Genomic_DNA"/>
</dbReference>
<organism evidence="3 4">
    <name type="scientific">Crossiella equi</name>
    <dbReference type="NCBI Taxonomy" id="130796"/>
    <lineage>
        <taxon>Bacteria</taxon>
        <taxon>Bacillati</taxon>
        <taxon>Actinomycetota</taxon>
        <taxon>Actinomycetes</taxon>
        <taxon>Pseudonocardiales</taxon>
        <taxon>Pseudonocardiaceae</taxon>
        <taxon>Crossiella</taxon>
    </lineage>
</organism>
<evidence type="ECO:0000256" key="2">
    <source>
        <dbReference type="ARBA" id="ARBA00023136"/>
    </source>
</evidence>
<keyword evidence="4" id="KW-1185">Reference proteome</keyword>
<comment type="subcellular location">
    <subcellularLocation>
        <location evidence="1">Membrane</location>
    </subcellularLocation>
</comment>
<accession>A0ABS5AIC5</accession>
<evidence type="ECO:0000313" key="3">
    <source>
        <dbReference type="EMBL" id="MBP2476121.1"/>
    </source>
</evidence>
<comment type="caution">
    <text evidence="3">The sequence shown here is derived from an EMBL/GenBank/DDBJ whole genome shotgun (WGS) entry which is preliminary data.</text>
</comment>
<proteinExistence type="predicted"/>
<dbReference type="PANTHER" id="PTHR37042:SF4">
    <property type="entry name" value="OUTER MEMBRANE PROTEIN RV1973"/>
    <property type="match status" value="1"/>
</dbReference>
<reference evidence="3 4" key="1">
    <citation type="submission" date="2021-03" db="EMBL/GenBank/DDBJ databases">
        <title>Sequencing the genomes of 1000 actinobacteria strains.</title>
        <authorList>
            <person name="Klenk H.-P."/>
        </authorList>
    </citation>
    <scope>NUCLEOTIDE SEQUENCE [LARGE SCALE GENOMIC DNA]</scope>
    <source>
        <strain evidence="3 4">DSM 44580</strain>
    </source>
</reference>